<dbReference type="OrthoDB" id="1094492at2"/>
<dbReference type="InterPro" id="IPR002104">
    <property type="entry name" value="Integrase_catalytic"/>
</dbReference>
<protein>
    <submittedName>
        <fullName evidence="4">Site-specific recombinase XerD</fullName>
    </submittedName>
</protein>
<proteinExistence type="predicted"/>
<comment type="caution">
    <text evidence="4">The sequence shown here is derived from an EMBL/GenBank/DDBJ whole genome shotgun (WGS) entry which is preliminary data.</text>
</comment>
<accession>A0A2W7NTS6</accession>
<evidence type="ECO:0000313" key="4">
    <source>
        <dbReference type="EMBL" id="PZX20004.1"/>
    </source>
</evidence>
<dbReference type="Proteomes" id="UP000249239">
    <property type="component" value="Unassembled WGS sequence"/>
</dbReference>
<dbReference type="GO" id="GO:0006310">
    <property type="term" value="P:DNA recombination"/>
    <property type="evidence" value="ECO:0007669"/>
    <property type="project" value="UniProtKB-KW"/>
</dbReference>
<dbReference type="Pfam" id="PF13102">
    <property type="entry name" value="Phage_int_SAM_5"/>
    <property type="match status" value="1"/>
</dbReference>
<name>A0A2W7NTS6_9BACT</name>
<reference evidence="4 5" key="1">
    <citation type="submission" date="2018-06" db="EMBL/GenBank/DDBJ databases">
        <title>Genomic Encyclopedia of Archaeal and Bacterial Type Strains, Phase II (KMG-II): from individual species to whole genera.</title>
        <authorList>
            <person name="Goeker M."/>
        </authorList>
    </citation>
    <scope>NUCLEOTIDE SEQUENCE [LARGE SCALE GENOMIC DNA]</scope>
    <source>
        <strain evidence="4 5">DSM 6779</strain>
    </source>
</reference>
<evidence type="ECO:0000313" key="5">
    <source>
        <dbReference type="Proteomes" id="UP000249239"/>
    </source>
</evidence>
<keyword evidence="1" id="KW-0238">DNA-binding</keyword>
<sequence>MAKFKIILYKWKQYNDGKYPIIIQLIHNRKRKVITLGYTATPEEWIEELGRFSKSVKNYKVLNQALESTELKAERIINEIKIENKLFSFELFQSRFSNDGKTISVFPFYEEIIGELLSIEKVNTANIYKSSFNIIRKFRNNKDLTFYDINYEFLKQFETYLFGRKNTGGGVHHHMRTLRAIYNEAIKRKYIDSSYYPFSKGSGQEGYSLSKLKSIATPRALSANDLELLKNFDINKYPQFTDSYYLFMFSYYARGINFVDMAQLKKDNLYDDRLIYKRAKTGKIFRLKYNEKLRAIINYFDDPTSEYVFPILNSFHQTETQKKHRIHKRLRALNSDLKAMALILKIKVKVTSYVARHSYATTLLRQGVGFSMIGQGLGHNDIVTTNAYLAQFSDDELDKTDDLL</sequence>
<evidence type="ECO:0000259" key="3">
    <source>
        <dbReference type="PROSITE" id="PS51898"/>
    </source>
</evidence>
<dbReference type="InterPro" id="IPR011010">
    <property type="entry name" value="DNA_brk_join_enz"/>
</dbReference>
<dbReference type="InterPro" id="IPR010998">
    <property type="entry name" value="Integrase_recombinase_N"/>
</dbReference>
<dbReference type="GO" id="GO:0003677">
    <property type="term" value="F:DNA binding"/>
    <property type="evidence" value="ECO:0007669"/>
    <property type="project" value="UniProtKB-KW"/>
</dbReference>
<dbReference type="PROSITE" id="PS51898">
    <property type="entry name" value="TYR_RECOMBINASE"/>
    <property type="match status" value="1"/>
</dbReference>
<dbReference type="InterPro" id="IPR035386">
    <property type="entry name" value="Arm-DNA-bind_5"/>
</dbReference>
<dbReference type="SUPFAM" id="SSF56349">
    <property type="entry name" value="DNA breaking-rejoining enzymes"/>
    <property type="match status" value="1"/>
</dbReference>
<dbReference type="Gene3D" id="1.10.443.10">
    <property type="entry name" value="Intergrase catalytic core"/>
    <property type="match status" value="1"/>
</dbReference>
<dbReference type="InterPro" id="IPR025269">
    <property type="entry name" value="SAM-like_dom"/>
</dbReference>
<dbReference type="InterPro" id="IPR013762">
    <property type="entry name" value="Integrase-like_cat_sf"/>
</dbReference>
<feature type="domain" description="Tyr recombinase" evidence="3">
    <location>
        <begin position="216"/>
        <end position="402"/>
    </location>
</feature>
<gene>
    <name evidence="4" type="ORF">LX69_00454</name>
</gene>
<dbReference type="RefSeq" id="WP_111444193.1">
    <property type="nucleotide sequence ID" value="NZ_QKZK01000003.1"/>
</dbReference>
<keyword evidence="2" id="KW-0233">DNA recombination</keyword>
<dbReference type="Pfam" id="PF17293">
    <property type="entry name" value="Arm-DNA-bind_5"/>
    <property type="match status" value="1"/>
</dbReference>
<dbReference type="Pfam" id="PF00589">
    <property type="entry name" value="Phage_integrase"/>
    <property type="match status" value="1"/>
</dbReference>
<organism evidence="4 5">
    <name type="scientific">Breznakibacter xylanolyticus</name>
    <dbReference type="NCBI Taxonomy" id="990"/>
    <lineage>
        <taxon>Bacteria</taxon>
        <taxon>Pseudomonadati</taxon>
        <taxon>Bacteroidota</taxon>
        <taxon>Bacteroidia</taxon>
        <taxon>Marinilabiliales</taxon>
        <taxon>Marinilabiliaceae</taxon>
        <taxon>Breznakibacter</taxon>
    </lineage>
</organism>
<dbReference type="EMBL" id="QKZK01000003">
    <property type="protein sequence ID" value="PZX20004.1"/>
    <property type="molecule type" value="Genomic_DNA"/>
</dbReference>
<dbReference type="Gene3D" id="1.10.150.130">
    <property type="match status" value="1"/>
</dbReference>
<evidence type="ECO:0000256" key="2">
    <source>
        <dbReference type="ARBA" id="ARBA00023172"/>
    </source>
</evidence>
<dbReference type="GO" id="GO:0015074">
    <property type="term" value="P:DNA integration"/>
    <property type="evidence" value="ECO:0007669"/>
    <property type="project" value="InterPro"/>
</dbReference>
<dbReference type="AlphaFoldDB" id="A0A2W7NTS6"/>
<evidence type="ECO:0000256" key="1">
    <source>
        <dbReference type="ARBA" id="ARBA00023125"/>
    </source>
</evidence>
<keyword evidence="5" id="KW-1185">Reference proteome</keyword>